<dbReference type="SUPFAM" id="SSF51735">
    <property type="entry name" value="NAD(P)-binding Rossmann-fold domains"/>
    <property type="match status" value="1"/>
</dbReference>
<accession>A0A1D8KBE3</accession>
<dbReference type="PRINTS" id="PR00081">
    <property type="entry name" value="GDHRDH"/>
</dbReference>
<dbReference type="Gene3D" id="3.40.50.720">
    <property type="entry name" value="NAD(P)-binding Rossmann-like Domain"/>
    <property type="match status" value="1"/>
</dbReference>
<dbReference type="EMBL" id="CP017448">
    <property type="protein sequence ID" value="AOV18280.1"/>
    <property type="molecule type" value="Genomic_DNA"/>
</dbReference>
<protein>
    <recommendedName>
        <fullName evidence="4">Short-chain dehydrogenase</fullName>
    </recommendedName>
</protein>
<sequence>MPSILITGAGRGIGLALAQQYCEAGWQVIACHRSRSPALSALGERGVSLHSLDVVDDAQIGELTASLAGKPLDVLFNNAGVYGPDADAFGELDAAGLLATLHVNTVAPLLLAQALLPNLLAGSRKVIATLSSRMGSIADNGSGGHYPYRASKAGLNAALKSLAIDLGPRGFTVLVLHPGWVRTDMGGPHGQLSVDESAAGLRRLVDRASQRDNGKFLDVDGHELPW</sequence>
<dbReference type="InterPro" id="IPR002347">
    <property type="entry name" value="SDR_fam"/>
</dbReference>
<dbReference type="CDD" id="cd05325">
    <property type="entry name" value="carb_red_sniffer_like_SDR_c"/>
    <property type="match status" value="1"/>
</dbReference>
<dbReference type="Proteomes" id="UP000095342">
    <property type="component" value="Chromosome"/>
</dbReference>
<evidence type="ECO:0000313" key="3">
    <source>
        <dbReference type="Proteomes" id="UP000095342"/>
    </source>
</evidence>
<evidence type="ECO:0000313" key="2">
    <source>
        <dbReference type="EMBL" id="AOV18280.1"/>
    </source>
</evidence>
<name>A0A1D8KBE3_9GAMM</name>
<dbReference type="Pfam" id="PF00106">
    <property type="entry name" value="adh_short"/>
    <property type="match status" value="1"/>
</dbReference>
<dbReference type="RefSeq" id="WP_070073810.1">
    <property type="nucleotide sequence ID" value="NZ_CP017448.1"/>
</dbReference>
<organism evidence="2 3">
    <name type="scientific">Acidihalobacter aeolianus</name>
    <dbReference type="NCBI Taxonomy" id="2792603"/>
    <lineage>
        <taxon>Bacteria</taxon>
        <taxon>Pseudomonadati</taxon>
        <taxon>Pseudomonadota</taxon>
        <taxon>Gammaproteobacteria</taxon>
        <taxon>Chromatiales</taxon>
        <taxon>Ectothiorhodospiraceae</taxon>
        <taxon>Acidihalobacter</taxon>
    </lineage>
</organism>
<evidence type="ECO:0000256" key="1">
    <source>
        <dbReference type="RuleBase" id="RU000363"/>
    </source>
</evidence>
<dbReference type="KEGG" id="aaeo:BJI67_15500"/>
<comment type="similarity">
    <text evidence="1">Belongs to the short-chain dehydrogenases/reductases (SDR) family.</text>
</comment>
<proteinExistence type="inferred from homology"/>
<dbReference type="AlphaFoldDB" id="A0A1D8KBE3"/>
<dbReference type="PANTHER" id="PTHR45458">
    <property type="entry name" value="SHORT-CHAIN DEHYDROGENASE/REDUCTASE SDR"/>
    <property type="match status" value="1"/>
</dbReference>
<dbReference type="GO" id="GO:0016616">
    <property type="term" value="F:oxidoreductase activity, acting on the CH-OH group of donors, NAD or NADP as acceptor"/>
    <property type="evidence" value="ECO:0007669"/>
    <property type="project" value="TreeGrafter"/>
</dbReference>
<gene>
    <name evidence="2" type="ORF">BJI67_15500</name>
</gene>
<dbReference type="PANTHER" id="PTHR45458:SF1">
    <property type="entry name" value="SHORT CHAIN DEHYDROGENASE"/>
    <property type="match status" value="1"/>
</dbReference>
<keyword evidence="3" id="KW-1185">Reference proteome</keyword>
<evidence type="ECO:0008006" key="4">
    <source>
        <dbReference type="Google" id="ProtNLM"/>
    </source>
</evidence>
<dbReference type="InterPro" id="IPR052184">
    <property type="entry name" value="SDR_enzymes"/>
</dbReference>
<reference evidence="2 3" key="1">
    <citation type="submission" date="2016-09" db="EMBL/GenBank/DDBJ databases">
        <title>Acidihalobacter prosperus V6 (DSM14174).</title>
        <authorList>
            <person name="Khaleque H.N."/>
            <person name="Ramsay J.P."/>
            <person name="Murphy R.J.T."/>
            <person name="Kaksonen A.H."/>
            <person name="Boxall N.J."/>
            <person name="Watkin E.L.J."/>
        </authorList>
    </citation>
    <scope>NUCLEOTIDE SEQUENCE [LARGE SCALE GENOMIC DNA]</scope>
    <source>
        <strain evidence="2 3">V6</strain>
    </source>
</reference>
<dbReference type="PRINTS" id="PR00080">
    <property type="entry name" value="SDRFAMILY"/>
</dbReference>
<dbReference type="InterPro" id="IPR036291">
    <property type="entry name" value="NAD(P)-bd_dom_sf"/>
</dbReference>